<keyword evidence="2" id="KW-1185">Reference proteome</keyword>
<dbReference type="RefSeq" id="WP_109926350.1">
    <property type="nucleotide sequence ID" value="NZ_QGNZ01000003.1"/>
</dbReference>
<comment type="caution">
    <text evidence="1">The sequence shown here is derived from an EMBL/GenBank/DDBJ whole genome shotgun (WGS) entry which is preliminary data.</text>
</comment>
<evidence type="ECO:0000313" key="2">
    <source>
        <dbReference type="Proteomes" id="UP000245379"/>
    </source>
</evidence>
<name>A0A317EP03_9SPHI</name>
<sequence length="187" mass="21867">MAVSLGNEPEIDKQRRRILKNMAAYSLPHFGDLPTENLEEYYNVDIDFNGNEIQMDLNFENKSIDRLTMDKVKHFIENIDRFDKLNKTYILNDYNDEDADTVKFYLEHHLEEIGKDELSKLINFDATTTKPEQQLLTKLILVRVGLYPENADNFAIFDYSIGREITDYLVVIITNEKGELVNMTMES</sequence>
<dbReference type="AlphaFoldDB" id="A0A317EP03"/>
<organism evidence="1 2">
    <name type="scientific">Pedobacter yonginense</name>
    <dbReference type="NCBI Taxonomy" id="651869"/>
    <lineage>
        <taxon>Bacteria</taxon>
        <taxon>Pseudomonadati</taxon>
        <taxon>Bacteroidota</taxon>
        <taxon>Sphingobacteriia</taxon>
        <taxon>Sphingobacteriales</taxon>
        <taxon>Sphingobacteriaceae</taxon>
        <taxon>Pedobacter</taxon>
    </lineage>
</organism>
<gene>
    <name evidence="1" type="ORF">DHW03_13435</name>
</gene>
<protein>
    <recommendedName>
        <fullName evidence="3">DUF2004 domain-containing protein</fullName>
    </recommendedName>
</protein>
<reference evidence="1 2" key="1">
    <citation type="submission" date="2018-05" db="EMBL/GenBank/DDBJ databases">
        <title>Pedobacter paludis sp. nov., isolated from wetland soil.</title>
        <authorList>
            <person name="Zhang Y."/>
            <person name="Wang G."/>
        </authorList>
    </citation>
    <scope>NUCLEOTIDE SEQUENCE [LARGE SCALE GENOMIC DNA]</scope>
    <source>
        <strain evidence="1 2">KCTC22721</strain>
    </source>
</reference>
<proteinExistence type="predicted"/>
<dbReference type="EMBL" id="QGNZ01000003">
    <property type="protein sequence ID" value="PWS27016.1"/>
    <property type="molecule type" value="Genomic_DNA"/>
</dbReference>
<evidence type="ECO:0000313" key="1">
    <source>
        <dbReference type="EMBL" id="PWS27016.1"/>
    </source>
</evidence>
<dbReference type="OrthoDB" id="1091595at2"/>
<evidence type="ECO:0008006" key="3">
    <source>
        <dbReference type="Google" id="ProtNLM"/>
    </source>
</evidence>
<accession>A0A317EP03</accession>
<dbReference type="Proteomes" id="UP000245379">
    <property type="component" value="Unassembled WGS sequence"/>
</dbReference>